<comment type="subcellular location">
    <subcellularLocation>
        <location evidence="1">Nucleus</location>
    </subcellularLocation>
</comment>
<feature type="compositionally biased region" description="Basic and acidic residues" evidence="5">
    <location>
        <begin position="272"/>
        <end position="285"/>
    </location>
</feature>
<keyword evidence="4" id="KW-0539">Nucleus</keyword>
<dbReference type="PANTHER" id="PTHR12663:SF3">
    <property type="entry name" value="SISTER CHROMATID COHESION PROTEIN PDS5 HOMOLOG C"/>
    <property type="match status" value="1"/>
</dbReference>
<dbReference type="GO" id="GO:0007064">
    <property type="term" value="P:mitotic sister chromatid cohesion"/>
    <property type="evidence" value="ECO:0007669"/>
    <property type="project" value="InterPro"/>
</dbReference>
<dbReference type="SUPFAM" id="SSF63748">
    <property type="entry name" value="Tudor/PWWP/MBT"/>
    <property type="match status" value="1"/>
</dbReference>
<organism evidence="6 7">
    <name type="scientific">Hibiscus syriacus</name>
    <name type="common">Rose of Sharon</name>
    <dbReference type="NCBI Taxonomy" id="106335"/>
    <lineage>
        <taxon>Eukaryota</taxon>
        <taxon>Viridiplantae</taxon>
        <taxon>Streptophyta</taxon>
        <taxon>Embryophyta</taxon>
        <taxon>Tracheophyta</taxon>
        <taxon>Spermatophyta</taxon>
        <taxon>Magnoliopsida</taxon>
        <taxon>eudicotyledons</taxon>
        <taxon>Gunneridae</taxon>
        <taxon>Pentapetalae</taxon>
        <taxon>rosids</taxon>
        <taxon>malvids</taxon>
        <taxon>Malvales</taxon>
        <taxon>Malvaceae</taxon>
        <taxon>Malvoideae</taxon>
        <taxon>Hibiscus</taxon>
    </lineage>
</organism>
<reference evidence="6" key="1">
    <citation type="submission" date="2019-09" db="EMBL/GenBank/DDBJ databases">
        <title>Draft genome information of white flower Hibiscus syriacus.</title>
        <authorList>
            <person name="Kim Y.-M."/>
        </authorList>
    </citation>
    <scope>NUCLEOTIDE SEQUENCE [LARGE SCALE GENOMIC DNA]</scope>
    <source>
        <strain evidence="6">YM2019G1</strain>
    </source>
</reference>
<feature type="compositionally biased region" description="Polar residues" evidence="5">
    <location>
        <begin position="193"/>
        <end position="209"/>
    </location>
</feature>
<dbReference type="AlphaFoldDB" id="A0A6A2X832"/>
<feature type="compositionally biased region" description="Basic and acidic residues" evidence="5">
    <location>
        <begin position="147"/>
        <end position="181"/>
    </location>
</feature>
<evidence type="ECO:0000256" key="4">
    <source>
        <dbReference type="ARBA" id="ARBA00023242"/>
    </source>
</evidence>
<feature type="compositionally biased region" description="Basic residues" evidence="5">
    <location>
        <begin position="245"/>
        <end position="256"/>
    </location>
</feature>
<keyword evidence="3" id="KW-0234">DNA repair</keyword>
<dbReference type="GO" id="GO:0006281">
    <property type="term" value="P:DNA repair"/>
    <property type="evidence" value="ECO:0007669"/>
    <property type="project" value="UniProtKB-KW"/>
</dbReference>
<feature type="region of interest" description="Disordered" evidence="5">
    <location>
        <begin position="83"/>
        <end position="315"/>
    </location>
</feature>
<name>A0A6A2X832_HIBSY</name>
<evidence type="ECO:0000256" key="2">
    <source>
        <dbReference type="ARBA" id="ARBA00022763"/>
    </source>
</evidence>
<feature type="compositionally biased region" description="Polar residues" evidence="5">
    <location>
        <begin position="95"/>
        <end position="105"/>
    </location>
</feature>
<dbReference type="PANTHER" id="PTHR12663">
    <property type="entry name" value="ANDROGEN INDUCED INHIBITOR OF PROLIFERATION AS3 / PDS5-RELATED"/>
    <property type="match status" value="1"/>
</dbReference>
<evidence type="ECO:0000256" key="5">
    <source>
        <dbReference type="SAM" id="MobiDB-lite"/>
    </source>
</evidence>
<evidence type="ECO:0000313" key="7">
    <source>
        <dbReference type="Proteomes" id="UP000436088"/>
    </source>
</evidence>
<dbReference type="GO" id="GO:0000785">
    <property type="term" value="C:chromatin"/>
    <property type="evidence" value="ECO:0007669"/>
    <property type="project" value="TreeGrafter"/>
</dbReference>
<dbReference type="Gene3D" id="2.30.30.140">
    <property type="match status" value="1"/>
</dbReference>
<dbReference type="EMBL" id="VEPZ02001746">
    <property type="protein sequence ID" value="KAE8658226.1"/>
    <property type="molecule type" value="Genomic_DNA"/>
</dbReference>
<feature type="compositionally biased region" description="Basic and acidic residues" evidence="5">
    <location>
        <begin position="226"/>
        <end position="240"/>
    </location>
</feature>
<accession>A0A6A2X832</accession>
<protein>
    <submittedName>
        <fullName evidence="6">Transcription initiation factor TFIID subunit 5-like isoform X1</fullName>
    </submittedName>
</protein>
<evidence type="ECO:0000313" key="6">
    <source>
        <dbReference type="EMBL" id="KAE8658226.1"/>
    </source>
</evidence>
<dbReference type="CDD" id="cd20404">
    <property type="entry name" value="Tudor_Agenet_AtEML-like"/>
    <property type="match status" value="1"/>
</dbReference>
<sequence length="315" mass="34566">MEENPKTSPKRKHTPNKEKASDFMEFGDYLIGLKVKVWWPKDRAFYEGVIYSFDAAKKKHKVHYDDGDTEILNLKREKWKIIEGESEPDEEEAANHSSPDGSSEMPQKKKTKQLINQAKIKMDALPKRGGGTSAGKFKSAATKSGRKTKEDSKVDSKSKDVPKSVSKSDNDSVTKSKDHTTKSSSKSVDATSKIGNKSNNEDSGGTPKSTKSKHDGSVTPKASTKSKQDTSKASKSKQEIPKISSKSKGKPLKRSGKSNTNGTGKLKFGSSKVEESERMEEKSTDSAKVVESVKRKSPSLTKAYASDAISGKKRR</sequence>
<keyword evidence="2" id="KW-0227">DNA damage</keyword>
<dbReference type="Proteomes" id="UP000436088">
    <property type="component" value="Unassembled WGS sequence"/>
</dbReference>
<dbReference type="InterPro" id="IPR039776">
    <property type="entry name" value="Pds5"/>
</dbReference>
<dbReference type="GO" id="GO:0003743">
    <property type="term" value="F:translation initiation factor activity"/>
    <property type="evidence" value="ECO:0007669"/>
    <property type="project" value="UniProtKB-KW"/>
</dbReference>
<evidence type="ECO:0000256" key="1">
    <source>
        <dbReference type="ARBA" id="ARBA00004123"/>
    </source>
</evidence>
<comment type="caution">
    <text evidence="6">The sequence shown here is derived from an EMBL/GenBank/DDBJ whole genome shotgun (WGS) entry which is preliminary data.</text>
</comment>
<proteinExistence type="predicted"/>
<dbReference type="GO" id="GO:0005634">
    <property type="term" value="C:nucleus"/>
    <property type="evidence" value="ECO:0007669"/>
    <property type="project" value="UniProtKB-SubCell"/>
</dbReference>
<gene>
    <name evidence="6" type="ORF">F3Y22_tig00116973pilonHSYRG00004</name>
</gene>
<keyword evidence="7" id="KW-1185">Reference proteome</keyword>
<evidence type="ECO:0000256" key="3">
    <source>
        <dbReference type="ARBA" id="ARBA00023204"/>
    </source>
</evidence>